<evidence type="ECO:0000256" key="1">
    <source>
        <dbReference type="SAM" id="MobiDB-lite"/>
    </source>
</evidence>
<dbReference type="AlphaFoldDB" id="A0A4Q1BS58"/>
<feature type="compositionally biased region" description="Polar residues" evidence="1">
    <location>
        <begin position="121"/>
        <end position="165"/>
    </location>
</feature>
<feature type="compositionally biased region" description="Basic and acidic residues" evidence="1">
    <location>
        <begin position="7"/>
        <end position="19"/>
    </location>
</feature>
<keyword evidence="3" id="KW-1185">Reference proteome</keyword>
<sequence>MVSIPDNLDKKDDYKDVQARAENAVPSRKFPKLASLSSKTPPRRASEPNTSTPSIGESSQDDQRSWRKGSIGALGASVSTLLPGRNSPSASTSSSSPKHTPPLGYKALNALKAFKFGGTNDLKSSQDSSTLFTEQSHNSTPGTTQVTIPSRAPSPTSSIGPGTNTMEADLVQDVKSLSNTSNRNSSTLYPRSSFVPASPVTSIDLSEFSVLRNNHSNANLLQAAGLLDDNESMGRNTPTGERSLPAAQDQSTE</sequence>
<feature type="region of interest" description="Disordered" evidence="1">
    <location>
        <begin position="118"/>
        <end position="165"/>
    </location>
</feature>
<proteinExistence type="predicted"/>
<protein>
    <submittedName>
        <fullName evidence="2">Uncharacterized protein</fullName>
    </submittedName>
</protein>
<dbReference type="Proteomes" id="UP000289152">
    <property type="component" value="Unassembled WGS sequence"/>
</dbReference>
<gene>
    <name evidence="2" type="ORF">M231_02022</name>
</gene>
<dbReference type="InParanoid" id="A0A4Q1BS58"/>
<feature type="compositionally biased region" description="Low complexity" evidence="1">
    <location>
        <begin position="87"/>
        <end position="102"/>
    </location>
</feature>
<feature type="region of interest" description="Disordered" evidence="1">
    <location>
        <begin position="1"/>
        <end position="104"/>
    </location>
</feature>
<feature type="compositionally biased region" description="Polar residues" evidence="1">
    <location>
        <begin position="47"/>
        <end position="58"/>
    </location>
</feature>
<evidence type="ECO:0000313" key="3">
    <source>
        <dbReference type="Proteomes" id="UP000289152"/>
    </source>
</evidence>
<name>A0A4Q1BS58_TREME</name>
<dbReference type="EMBL" id="SDIL01000015">
    <property type="protein sequence ID" value="RXK40770.1"/>
    <property type="molecule type" value="Genomic_DNA"/>
</dbReference>
<reference evidence="2 3" key="1">
    <citation type="submission" date="2016-06" db="EMBL/GenBank/DDBJ databases">
        <title>Evolution of pathogenesis and genome organization in the Tremellales.</title>
        <authorList>
            <person name="Cuomo C."/>
            <person name="Litvintseva A."/>
            <person name="Heitman J."/>
            <person name="Chen Y."/>
            <person name="Sun S."/>
            <person name="Springer D."/>
            <person name="Dromer F."/>
            <person name="Young S."/>
            <person name="Zeng Q."/>
            <person name="Chapman S."/>
            <person name="Gujja S."/>
            <person name="Saif S."/>
            <person name="Birren B."/>
        </authorList>
    </citation>
    <scope>NUCLEOTIDE SEQUENCE [LARGE SCALE GENOMIC DNA]</scope>
    <source>
        <strain evidence="2 3">ATCC 28783</strain>
    </source>
</reference>
<accession>A0A4Q1BS58</accession>
<evidence type="ECO:0000313" key="2">
    <source>
        <dbReference type="EMBL" id="RXK40770.1"/>
    </source>
</evidence>
<feature type="region of interest" description="Disordered" evidence="1">
    <location>
        <begin position="228"/>
        <end position="253"/>
    </location>
</feature>
<comment type="caution">
    <text evidence="2">The sequence shown here is derived from an EMBL/GenBank/DDBJ whole genome shotgun (WGS) entry which is preliminary data.</text>
</comment>
<organism evidence="2 3">
    <name type="scientific">Tremella mesenterica</name>
    <name type="common">Jelly fungus</name>
    <dbReference type="NCBI Taxonomy" id="5217"/>
    <lineage>
        <taxon>Eukaryota</taxon>
        <taxon>Fungi</taxon>
        <taxon>Dikarya</taxon>
        <taxon>Basidiomycota</taxon>
        <taxon>Agaricomycotina</taxon>
        <taxon>Tremellomycetes</taxon>
        <taxon>Tremellales</taxon>
        <taxon>Tremellaceae</taxon>
        <taxon>Tremella</taxon>
    </lineage>
</organism>